<dbReference type="InterPro" id="IPR036034">
    <property type="entry name" value="PDZ_sf"/>
</dbReference>
<feature type="region of interest" description="Disordered" evidence="3">
    <location>
        <begin position="179"/>
        <end position="213"/>
    </location>
</feature>
<evidence type="ECO:0000256" key="3">
    <source>
        <dbReference type="SAM" id="MobiDB-lite"/>
    </source>
</evidence>
<dbReference type="PANTHER" id="PTHR23119:SF51">
    <property type="entry name" value="DISKS LARGE 1 TUMOR SUPPRESSOR PROTEIN"/>
    <property type="match status" value="1"/>
</dbReference>
<dbReference type="GO" id="GO:0019901">
    <property type="term" value="F:protein kinase binding"/>
    <property type="evidence" value="ECO:0007669"/>
    <property type="project" value="TreeGrafter"/>
</dbReference>
<evidence type="ECO:0000256" key="1">
    <source>
        <dbReference type="ARBA" id="ARBA00004370"/>
    </source>
</evidence>
<dbReference type="WBParaSite" id="GPUH_0000090101-mRNA-1">
    <property type="protein sequence ID" value="GPUH_0000090101-mRNA-1"/>
    <property type="gene ID" value="GPUH_0000090101"/>
</dbReference>
<dbReference type="SMART" id="SM00228">
    <property type="entry name" value="PDZ"/>
    <property type="match status" value="1"/>
</dbReference>
<protein>
    <submittedName>
        <fullName evidence="5">PDZ domain-containing protein</fullName>
    </submittedName>
</protein>
<dbReference type="GO" id="GO:0043113">
    <property type="term" value="P:receptor clustering"/>
    <property type="evidence" value="ECO:0007669"/>
    <property type="project" value="TreeGrafter"/>
</dbReference>
<dbReference type="Pfam" id="PF00595">
    <property type="entry name" value="PDZ"/>
    <property type="match status" value="1"/>
</dbReference>
<dbReference type="PANTHER" id="PTHR23119">
    <property type="entry name" value="DISCS LARGE"/>
    <property type="match status" value="1"/>
</dbReference>
<feature type="domain" description="PDZ" evidence="4">
    <location>
        <begin position="74"/>
        <end position="170"/>
    </location>
</feature>
<dbReference type="InterPro" id="IPR050614">
    <property type="entry name" value="Synaptic_Scaffolding_LAP-MAGUK"/>
</dbReference>
<dbReference type="AlphaFoldDB" id="A0A183CWR0"/>
<evidence type="ECO:0000259" key="4">
    <source>
        <dbReference type="PROSITE" id="PS50106"/>
    </source>
</evidence>
<dbReference type="GO" id="GO:0016323">
    <property type="term" value="C:basolateral plasma membrane"/>
    <property type="evidence" value="ECO:0007669"/>
    <property type="project" value="TreeGrafter"/>
</dbReference>
<evidence type="ECO:0000256" key="2">
    <source>
        <dbReference type="ARBA" id="ARBA00023136"/>
    </source>
</evidence>
<sequence>LSAEWNSSIESEMIAIREETRRRSLIEAGLISPSTSAATTEEAACSQPVSTVIVFQLVAILGTNRSKFWGEARTVILHREPNQSFGISIVGGRVEVSHKGGQLGPGSTVSGIFIKSVLPNSPAGISGMMSMGDRVISVNDHDLREATHEQAVQVIKNAKNPVKFVVQSLHSFTSHQANFGGKRERSEEVRGVRSKVDENEVDGRRRGSSVPVTVPAFEQPPLTTKVSHFFHFSM</sequence>
<dbReference type="GO" id="GO:0098609">
    <property type="term" value="P:cell-cell adhesion"/>
    <property type="evidence" value="ECO:0007669"/>
    <property type="project" value="TreeGrafter"/>
</dbReference>
<dbReference type="Gene3D" id="2.30.42.10">
    <property type="match status" value="1"/>
</dbReference>
<dbReference type="InterPro" id="IPR001478">
    <property type="entry name" value="PDZ"/>
</dbReference>
<dbReference type="PROSITE" id="PS50106">
    <property type="entry name" value="PDZ"/>
    <property type="match status" value="1"/>
</dbReference>
<feature type="compositionally biased region" description="Basic and acidic residues" evidence="3">
    <location>
        <begin position="181"/>
        <end position="205"/>
    </location>
</feature>
<proteinExistence type="predicted"/>
<organism evidence="5">
    <name type="scientific">Gongylonema pulchrum</name>
    <dbReference type="NCBI Taxonomy" id="637853"/>
    <lineage>
        <taxon>Eukaryota</taxon>
        <taxon>Metazoa</taxon>
        <taxon>Ecdysozoa</taxon>
        <taxon>Nematoda</taxon>
        <taxon>Chromadorea</taxon>
        <taxon>Rhabditida</taxon>
        <taxon>Spirurina</taxon>
        <taxon>Spiruromorpha</taxon>
        <taxon>Spiruroidea</taxon>
        <taxon>Gongylonematidae</taxon>
        <taxon>Gongylonema</taxon>
    </lineage>
</organism>
<dbReference type="GO" id="GO:0097120">
    <property type="term" value="P:receptor localization to synapse"/>
    <property type="evidence" value="ECO:0007669"/>
    <property type="project" value="TreeGrafter"/>
</dbReference>
<dbReference type="SUPFAM" id="SSF50156">
    <property type="entry name" value="PDZ domain-like"/>
    <property type="match status" value="1"/>
</dbReference>
<dbReference type="GO" id="GO:0045197">
    <property type="term" value="P:establishment or maintenance of epithelial cell apical/basal polarity"/>
    <property type="evidence" value="ECO:0007669"/>
    <property type="project" value="TreeGrafter"/>
</dbReference>
<comment type="subcellular location">
    <subcellularLocation>
        <location evidence="1">Membrane</location>
    </subcellularLocation>
</comment>
<accession>A0A183CWR0</accession>
<reference evidence="5" key="1">
    <citation type="submission" date="2016-06" db="UniProtKB">
        <authorList>
            <consortium name="WormBaseParasite"/>
        </authorList>
    </citation>
    <scope>IDENTIFICATION</scope>
</reference>
<dbReference type="CDD" id="cd06671">
    <property type="entry name" value="PDZ7_MUPP1-PD6_PATJ-like"/>
    <property type="match status" value="1"/>
</dbReference>
<evidence type="ECO:0000313" key="5">
    <source>
        <dbReference type="WBParaSite" id="GPUH_0000090101-mRNA-1"/>
    </source>
</evidence>
<name>A0A183CWR0_9BILA</name>
<dbReference type="GO" id="GO:0030054">
    <property type="term" value="C:cell junction"/>
    <property type="evidence" value="ECO:0007669"/>
    <property type="project" value="TreeGrafter"/>
</dbReference>
<keyword evidence="2" id="KW-0472">Membrane</keyword>